<dbReference type="Pfam" id="PF00149">
    <property type="entry name" value="Metallophos"/>
    <property type="match status" value="1"/>
</dbReference>
<dbReference type="GO" id="GO:0004527">
    <property type="term" value="F:exonuclease activity"/>
    <property type="evidence" value="ECO:0007669"/>
    <property type="project" value="UniProtKB-KW"/>
</dbReference>
<gene>
    <name evidence="7" type="primary">sbcD</name>
    <name evidence="11" type="ORF">MAF45_05625</name>
</gene>
<dbReference type="InterPro" id="IPR029052">
    <property type="entry name" value="Metallo-depent_PP-like"/>
</dbReference>
<sequence length="425" mass="46019">MFKLLHTSDWHLGKELLGESTIEVSRAMLEWLLGVCKERAVDGLVVAGDVFDVSTPSNQAQKIYYGFLARVQRTGCRHVVITPGNHDSANFLRAPAEMLSQRGIIVSGPDPESEAVVLCDAAGRPELGVAAVPFLRESDMRASVEEITEGERWALYGRGVAAHYSRVRAALERKMGESSAPRIATGHFFATGAAVTPDPDTGEAPVTVGTLGAVPVSVAGGDWDYVCLGHIHRPQKVGGDAVRYCGSPYPLSFREVDNSSQVVLVTLRGHGEPPEIEPIPVPRFQPMVRLEGDADALRAALDRVSREQPGAWVEANYTGVSEQLELNEELGSLAGRLGVRLLAVRNQLAFRKALEATADAVSLHDFTPEQVFLQFLKDAHADEASTRRMLGTFREAAALVEADRAARRASSRDDGPAQPQPKESK</sequence>
<accession>A0ABS9MQM7</accession>
<comment type="caution">
    <text evidence="11">The sequence shown here is derived from an EMBL/GenBank/DDBJ whole genome shotgun (WGS) entry which is preliminary data.</text>
</comment>
<dbReference type="PANTHER" id="PTHR30337">
    <property type="entry name" value="COMPONENT OF ATP-DEPENDENT DSDNA EXONUCLEASE"/>
    <property type="match status" value="1"/>
</dbReference>
<evidence type="ECO:0000256" key="5">
    <source>
        <dbReference type="ARBA" id="ARBA00022801"/>
    </source>
</evidence>
<evidence type="ECO:0000256" key="8">
    <source>
        <dbReference type="SAM" id="MobiDB-lite"/>
    </source>
</evidence>
<organism evidence="11 12">
    <name type="scientific">Mesosutterella porci</name>
    <dbReference type="NCBI Taxonomy" id="2915351"/>
    <lineage>
        <taxon>Bacteria</taxon>
        <taxon>Pseudomonadati</taxon>
        <taxon>Pseudomonadota</taxon>
        <taxon>Betaproteobacteria</taxon>
        <taxon>Burkholderiales</taxon>
        <taxon>Sutterellaceae</taxon>
        <taxon>Mesosutterella</taxon>
    </lineage>
</organism>
<keyword evidence="6 7" id="KW-0269">Exonuclease</keyword>
<dbReference type="InterPro" id="IPR050535">
    <property type="entry name" value="DNA_Repair-Maintenance_Comp"/>
</dbReference>
<protein>
    <recommendedName>
        <fullName evidence="3 7">Nuclease SbcCD subunit D</fullName>
    </recommendedName>
</protein>
<dbReference type="InterPro" id="IPR026843">
    <property type="entry name" value="SbcD_C"/>
</dbReference>
<evidence type="ECO:0000259" key="10">
    <source>
        <dbReference type="Pfam" id="PF12320"/>
    </source>
</evidence>
<comment type="subunit">
    <text evidence="2 7">Heterodimer of SbcC and SbcD.</text>
</comment>
<dbReference type="EMBL" id="JAKNCT010000006">
    <property type="protein sequence ID" value="MCG5030924.1"/>
    <property type="molecule type" value="Genomic_DNA"/>
</dbReference>
<feature type="region of interest" description="Disordered" evidence="8">
    <location>
        <begin position="404"/>
        <end position="425"/>
    </location>
</feature>
<evidence type="ECO:0000256" key="7">
    <source>
        <dbReference type="RuleBase" id="RU363069"/>
    </source>
</evidence>
<evidence type="ECO:0000256" key="4">
    <source>
        <dbReference type="ARBA" id="ARBA00022722"/>
    </source>
</evidence>
<feature type="domain" description="Calcineurin-like phosphoesterase" evidence="9">
    <location>
        <begin position="2"/>
        <end position="233"/>
    </location>
</feature>
<keyword evidence="7" id="KW-0233">DNA recombination</keyword>
<keyword evidence="7" id="KW-0235">DNA replication</keyword>
<dbReference type="RefSeq" id="WP_237978579.1">
    <property type="nucleotide sequence ID" value="NZ_JAKNCT010000006.1"/>
</dbReference>
<keyword evidence="5 7" id="KW-0378">Hydrolase</keyword>
<dbReference type="Proteomes" id="UP001297600">
    <property type="component" value="Unassembled WGS sequence"/>
</dbReference>
<keyword evidence="12" id="KW-1185">Reference proteome</keyword>
<evidence type="ECO:0000256" key="2">
    <source>
        <dbReference type="ARBA" id="ARBA00011322"/>
    </source>
</evidence>
<evidence type="ECO:0000313" key="12">
    <source>
        <dbReference type="Proteomes" id="UP001297600"/>
    </source>
</evidence>
<dbReference type="InterPro" id="IPR004843">
    <property type="entry name" value="Calcineurin-like_PHP"/>
</dbReference>
<evidence type="ECO:0000256" key="6">
    <source>
        <dbReference type="ARBA" id="ARBA00022839"/>
    </source>
</evidence>
<dbReference type="CDD" id="cd00840">
    <property type="entry name" value="MPP_Mre11_N"/>
    <property type="match status" value="1"/>
</dbReference>
<dbReference type="Gene3D" id="3.60.21.10">
    <property type="match status" value="1"/>
</dbReference>
<keyword evidence="4 7" id="KW-0540">Nuclease</keyword>
<dbReference type="Pfam" id="PF12320">
    <property type="entry name" value="SbcD_C"/>
    <property type="match status" value="1"/>
</dbReference>
<dbReference type="SUPFAM" id="SSF56300">
    <property type="entry name" value="Metallo-dependent phosphatases"/>
    <property type="match status" value="1"/>
</dbReference>
<evidence type="ECO:0000313" key="11">
    <source>
        <dbReference type="EMBL" id="MCG5030924.1"/>
    </source>
</evidence>
<comment type="similarity">
    <text evidence="1 7">Belongs to the SbcD family.</text>
</comment>
<proteinExistence type="inferred from homology"/>
<evidence type="ECO:0000256" key="3">
    <source>
        <dbReference type="ARBA" id="ARBA00013365"/>
    </source>
</evidence>
<dbReference type="InterPro" id="IPR004593">
    <property type="entry name" value="SbcD"/>
</dbReference>
<dbReference type="PANTHER" id="PTHR30337:SF0">
    <property type="entry name" value="NUCLEASE SBCCD SUBUNIT D"/>
    <property type="match status" value="1"/>
</dbReference>
<comment type="function">
    <text evidence="7">SbcCD cleaves DNA hairpin structures. These structures can inhibit DNA replication and are intermediates in certain DNA recombination reactions. The complex acts as a 3'-&gt;5' double strand exonuclease that can open hairpins. It also has a 5' single-strand endonuclease activity.</text>
</comment>
<reference evidence="11 12" key="1">
    <citation type="submission" date="2022-02" db="EMBL/GenBank/DDBJ databases">
        <title>Mesosutterella porci, a novel member of the family Sutterellaceae from pig feces.</title>
        <authorList>
            <person name="Wylensek D."/>
            <person name="Clavel T."/>
        </authorList>
    </citation>
    <scope>NUCLEOTIDE SEQUENCE [LARGE SCALE GENOMIC DNA]</scope>
    <source>
        <strain evidence="12">oilRF-744-wt-GAM-9</strain>
    </source>
</reference>
<name>A0ABS9MQM7_9BURK</name>
<feature type="compositionally biased region" description="Basic and acidic residues" evidence="8">
    <location>
        <begin position="404"/>
        <end position="415"/>
    </location>
</feature>
<evidence type="ECO:0000256" key="1">
    <source>
        <dbReference type="ARBA" id="ARBA00010555"/>
    </source>
</evidence>
<feature type="domain" description="Nuclease SbcCD subunit D C-terminal" evidence="10">
    <location>
        <begin position="283"/>
        <end position="378"/>
    </location>
</feature>
<evidence type="ECO:0000259" key="9">
    <source>
        <dbReference type="Pfam" id="PF00149"/>
    </source>
</evidence>
<dbReference type="NCBIfam" id="TIGR00619">
    <property type="entry name" value="sbcd"/>
    <property type="match status" value="1"/>
</dbReference>
<dbReference type="InterPro" id="IPR041796">
    <property type="entry name" value="Mre11_N"/>
</dbReference>
<keyword evidence="7" id="KW-0255">Endonuclease</keyword>